<dbReference type="SUPFAM" id="SSF52141">
    <property type="entry name" value="Uracil-DNA glycosylase-like"/>
    <property type="match status" value="1"/>
</dbReference>
<dbReference type="CDD" id="cd10027">
    <property type="entry name" value="UDG-F1-like"/>
    <property type="match status" value="1"/>
</dbReference>
<name>A0A1W0AAZ9_9STRA</name>
<keyword evidence="3" id="KW-0378">Hydrolase</keyword>
<dbReference type="SMART" id="SM00987">
    <property type="entry name" value="UreE_C"/>
    <property type="match status" value="1"/>
</dbReference>
<evidence type="ECO:0000313" key="7">
    <source>
        <dbReference type="Proteomes" id="UP000243217"/>
    </source>
</evidence>
<dbReference type="Pfam" id="PF03167">
    <property type="entry name" value="UDG"/>
    <property type="match status" value="1"/>
</dbReference>
<evidence type="ECO:0000256" key="1">
    <source>
        <dbReference type="ARBA" id="ARBA00008184"/>
    </source>
</evidence>
<dbReference type="STRING" id="74557.A0A1W0AAZ9"/>
<keyword evidence="2" id="KW-0227">DNA damage</keyword>
<dbReference type="Proteomes" id="UP000243217">
    <property type="component" value="Unassembled WGS sequence"/>
</dbReference>
<dbReference type="AlphaFoldDB" id="A0A1W0AAZ9"/>
<gene>
    <name evidence="6" type="ORF">THRCLA_00550</name>
</gene>
<dbReference type="EMBL" id="JNBS01000239">
    <property type="protein sequence ID" value="OQS07435.1"/>
    <property type="molecule type" value="Genomic_DNA"/>
</dbReference>
<sequence length="217" mass="24357">MPLVAQVSSWSEALKFEFERLYMRRLGAFLALEARLGRTMCPRQDEIFAAFNACPLNKVKVVIIGKEPYCKLTQAEGLSFSIRSGGEVSSSWKAIIREIGANTSEHTTLLSWVEQGVLLLNAVLSVREGKPQSHSNQGWEQFIDAVIRTINRLTSRTVFLFWGAPYEMSKVLINGARHLVLLCDDPTSSEFHGCKCFTATNAYLLKNGKTPIQWTIK</sequence>
<comment type="caution">
    <text evidence="6">The sequence shown here is derived from an EMBL/GenBank/DDBJ whole genome shotgun (WGS) entry which is preliminary data.</text>
</comment>
<proteinExistence type="inferred from homology"/>
<dbReference type="Gene3D" id="3.40.470.10">
    <property type="entry name" value="Uracil-DNA glycosylase-like domain"/>
    <property type="match status" value="1"/>
</dbReference>
<evidence type="ECO:0000259" key="5">
    <source>
        <dbReference type="SMART" id="SM00986"/>
    </source>
</evidence>
<dbReference type="SMART" id="SM00986">
    <property type="entry name" value="UDG"/>
    <property type="match status" value="1"/>
</dbReference>
<comment type="similarity">
    <text evidence="1">Belongs to the uracil-DNA glycosylase (UDG) superfamily. UNG family.</text>
</comment>
<dbReference type="InterPro" id="IPR005122">
    <property type="entry name" value="Uracil-DNA_glycosylase-like"/>
</dbReference>
<organism evidence="6 7">
    <name type="scientific">Thraustotheca clavata</name>
    <dbReference type="NCBI Taxonomy" id="74557"/>
    <lineage>
        <taxon>Eukaryota</taxon>
        <taxon>Sar</taxon>
        <taxon>Stramenopiles</taxon>
        <taxon>Oomycota</taxon>
        <taxon>Saprolegniomycetes</taxon>
        <taxon>Saprolegniales</taxon>
        <taxon>Achlyaceae</taxon>
        <taxon>Thraustotheca</taxon>
    </lineage>
</organism>
<dbReference type="GO" id="GO:0097510">
    <property type="term" value="P:base-excision repair, AP site formation via deaminated base removal"/>
    <property type="evidence" value="ECO:0007669"/>
    <property type="project" value="TreeGrafter"/>
</dbReference>
<dbReference type="NCBIfam" id="NF003592">
    <property type="entry name" value="PRK05254.1-5"/>
    <property type="match status" value="1"/>
</dbReference>
<dbReference type="PANTHER" id="PTHR11264">
    <property type="entry name" value="URACIL-DNA GLYCOSYLASE"/>
    <property type="match status" value="1"/>
</dbReference>
<reference evidence="6 7" key="1">
    <citation type="journal article" date="2014" name="Genome Biol. Evol.">
        <title>The secreted proteins of Achlya hypogyna and Thraustotheca clavata identify the ancestral oomycete secretome and reveal gene acquisitions by horizontal gene transfer.</title>
        <authorList>
            <person name="Misner I."/>
            <person name="Blouin N."/>
            <person name="Leonard G."/>
            <person name="Richards T.A."/>
            <person name="Lane C.E."/>
        </authorList>
    </citation>
    <scope>NUCLEOTIDE SEQUENCE [LARGE SCALE GENOMIC DNA]</scope>
    <source>
        <strain evidence="6 7">ATCC 34112</strain>
    </source>
</reference>
<dbReference type="PANTHER" id="PTHR11264:SF0">
    <property type="entry name" value="URACIL-DNA GLYCOSYLASE"/>
    <property type="match status" value="1"/>
</dbReference>
<evidence type="ECO:0000256" key="3">
    <source>
        <dbReference type="ARBA" id="ARBA00022801"/>
    </source>
</evidence>
<dbReference type="GO" id="GO:0005634">
    <property type="term" value="C:nucleus"/>
    <property type="evidence" value="ECO:0007669"/>
    <property type="project" value="TreeGrafter"/>
</dbReference>
<dbReference type="OrthoDB" id="10031947at2759"/>
<dbReference type="InterPro" id="IPR002043">
    <property type="entry name" value="UDG_fam1"/>
</dbReference>
<keyword evidence="7" id="KW-1185">Reference proteome</keyword>
<feature type="domain" description="Uracil-DNA glycosylase-like" evidence="5">
    <location>
        <begin position="52"/>
        <end position="204"/>
    </location>
</feature>
<accession>A0A1W0AAZ9</accession>
<dbReference type="GO" id="GO:0004844">
    <property type="term" value="F:uracil DNA N-glycosylase activity"/>
    <property type="evidence" value="ECO:0007669"/>
    <property type="project" value="InterPro"/>
</dbReference>
<dbReference type="GO" id="GO:0005739">
    <property type="term" value="C:mitochondrion"/>
    <property type="evidence" value="ECO:0007669"/>
    <property type="project" value="TreeGrafter"/>
</dbReference>
<dbReference type="InterPro" id="IPR036895">
    <property type="entry name" value="Uracil-DNA_glycosylase-like_sf"/>
</dbReference>
<keyword evidence="4" id="KW-0234">DNA repair</keyword>
<protein>
    <submittedName>
        <fullName evidence="6">Uracil-DNA glucosyllase</fullName>
    </submittedName>
</protein>
<evidence type="ECO:0000313" key="6">
    <source>
        <dbReference type="EMBL" id="OQS07435.1"/>
    </source>
</evidence>
<evidence type="ECO:0000256" key="4">
    <source>
        <dbReference type="ARBA" id="ARBA00023204"/>
    </source>
</evidence>
<evidence type="ECO:0000256" key="2">
    <source>
        <dbReference type="ARBA" id="ARBA00022763"/>
    </source>
</evidence>